<reference evidence="1 2" key="1">
    <citation type="journal article" date="2019" name="Genome Biol. Evol.">
        <title>Insights into the evolution of the New World diploid cottons (Gossypium, subgenus Houzingenia) based on genome sequencing.</title>
        <authorList>
            <person name="Grover C.E."/>
            <person name="Arick M.A. 2nd"/>
            <person name="Thrash A."/>
            <person name="Conover J.L."/>
            <person name="Sanders W.S."/>
            <person name="Peterson D.G."/>
            <person name="Frelichowski J.E."/>
            <person name="Scheffler J.A."/>
            <person name="Scheffler B.E."/>
            <person name="Wendel J.F."/>
        </authorList>
    </citation>
    <scope>NUCLEOTIDE SEQUENCE [LARGE SCALE GENOMIC DNA]</scope>
    <source>
        <strain evidence="1">5</strain>
        <tissue evidence="1">Leaf</tissue>
    </source>
</reference>
<keyword evidence="2" id="KW-1185">Reference proteome</keyword>
<accession>A0A7J9D6T5</accession>
<evidence type="ECO:0000313" key="2">
    <source>
        <dbReference type="Proteomes" id="UP000593579"/>
    </source>
</evidence>
<organism evidence="1 2">
    <name type="scientific">Gossypium gossypioides</name>
    <name type="common">Mexican cotton</name>
    <name type="synonym">Selera gossypioides</name>
    <dbReference type="NCBI Taxonomy" id="34282"/>
    <lineage>
        <taxon>Eukaryota</taxon>
        <taxon>Viridiplantae</taxon>
        <taxon>Streptophyta</taxon>
        <taxon>Embryophyta</taxon>
        <taxon>Tracheophyta</taxon>
        <taxon>Spermatophyta</taxon>
        <taxon>Magnoliopsida</taxon>
        <taxon>eudicotyledons</taxon>
        <taxon>Gunneridae</taxon>
        <taxon>Pentapetalae</taxon>
        <taxon>rosids</taxon>
        <taxon>malvids</taxon>
        <taxon>Malvales</taxon>
        <taxon>Malvaceae</taxon>
        <taxon>Malvoideae</taxon>
        <taxon>Gossypium</taxon>
    </lineage>
</organism>
<name>A0A7J9D6T5_GOSGO</name>
<comment type="caution">
    <text evidence="1">The sequence shown here is derived from an EMBL/GenBank/DDBJ whole genome shotgun (WGS) entry which is preliminary data.</text>
</comment>
<evidence type="ECO:0000313" key="1">
    <source>
        <dbReference type="EMBL" id="MBA0756185.1"/>
    </source>
</evidence>
<protein>
    <submittedName>
        <fullName evidence="1">Uncharacterized protein</fullName>
    </submittedName>
</protein>
<dbReference type="Proteomes" id="UP000593579">
    <property type="component" value="Unassembled WGS sequence"/>
</dbReference>
<sequence>MVGYLALLVYAHTIHLKLFGQISQKLYEPFIKEVFLFKGCSTGFIKQIVKLLSWNWSILLINHGLG</sequence>
<gene>
    <name evidence="1" type="ORF">Gogos_021758</name>
</gene>
<dbReference type="EMBL" id="JABEZY010273595">
    <property type="protein sequence ID" value="MBA0756185.1"/>
    <property type="molecule type" value="Genomic_DNA"/>
</dbReference>
<dbReference type="OrthoDB" id="1732633at2759"/>
<proteinExistence type="predicted"/>
<dbReference type="AlphaFoldDB" id="A0A7J9D6T5"/>